<dbReference type="SUPFAM" id="SSF52833">
    <property type="entry name" value="Thioredoxin-like"/>
    <property type="match status" value="1"/>
</dbReference>
<reference evidence="2 3" key="1">
    <citation type="submission" date="2023-07" db="EMBL/GenBank/DDBJ databases">
        <title>Genomic Encyclopedia of Type Strains, Phase IV (KMG-IV): sequencing the most valuable type-strain genomes for metagenomic binning, comparative biology and taxonomic classification.</title>
        <authorList>
            <person name="Goeker M."/>
        </authorList>
    </citation>
    <scope>NUCLEOTIDE SEQUENCE [LARGE SCALE GENOMIC DNA]</scope>
    <source>
        <strain evidence="2 3">DSM 16980</strain>
    </source>
</reference>
<dbReference type="Gene3D" id="3.40.30.10">
    <property type="entry name" value="Glutaredoxin"/>
    <property type="match status" value="1"/>
</dbReference>
<dbReference type="InterPro" id="IPR006660">
    <property type="entry name" value="Arsenate_reductase-like"/>
</dbReference>
<dbReference type="NCBIfam" id="TIGR01616">
    <property type="entry name" value="nitro_assoc"/>
    <property type="match status" value="1"/>
</dbReference>
<evidence type="ECO:0000313" key="3">
    <source>
        <dbReference type="Proteomes" id="UP001239167"/>
    </source>
</evidence>
<dbReference type="InterPro" id="IPR036249">
    <property type="entry name" value="Thioredoxin-like_sf"/>
</dbReference>
<dbReference type="InterPro" id="IPR006503">
    <property type="entry name" value="Nase-assoc"/>
</dbReference>
<dbReference type="Proteomes" id="UP001239167">
    <property type="component" value="Unassembled WGS sequence"/>
</dbReference>
<dbReference type="EMBL" id="JAUSUE010000005">
    <property type="protein sequence ID" value="MDQ0203228.1"/>
    <property type="molecule type" value="Genomic_DNA"/>
</dbReference>
<dbReference type="PROSITE" id="PS51353">
    <property type="entry name" value="ARSC"/>
    <property type="match status" value="1"/>
</dbReference>
<organism evidence="2 3">
    <name type="scientific">Pectinatus haikarae</name>
    <dbReference type="NCBI Taxonomy" id="349096"/>
    <lineage>
        <taxon>Bacteria</taxon>
        <taxon>Bacillati</taxon>
        <taxon>Bacillota</taxon>
        <taxon>Negativicutes</taxon>
        <taxon>Selenomonadales</taxon>
        <taxon>Selenomonadaceae</taxon>
        <taxon>Pectinatus</taxon>
    </lineage>
</organism>
<accession>A0ABT9Y5X0</accession>
<name>A0ABT9Y5X0_9FIRM</name>
<sequence>MALVKFYTKPGCLGGLKQKELLCASGHTIDEHSVLSTPWTPETLRPYFSDLPVGEWFNMSAPAVKSGKVIPCSLSEEDTLALFCREPILIRRPLMEINGQKIVGFNVDKLAKIINLNAYGNDNLDGCQMMDSDVTCDELSQ</sequence>
<gene>
    <name evidence="2" type="ORF">J2S01_000944</name>
</gene>
<comment type="similarity">
    <text evidence="1">Belongs to the ArsC family.</text>
</comment>
<keyword evidence="3" id="KW-1185">Reference proteome</keyword>
<proteinExistence type="inferred from homology"/>
<evidence type="ECO:0000313" key="2">
    <source>
        <dbReference type="EMBL" id="MDQ0203228.1"/>
    </source>
</evidence>
<evidence type="ECO:0000256" key="1">
    <source>
        <dbReference type="PROSITE-ProRule" id="PRU01282"/>
    </source>
</evidence>
<protein>
    <submittedName>
        <fullName evidence="2">Nitrogenase-associated protein</fullName>
    </submittedName>
</protein>
<comment type="caution">
    <text evidence="2">The sequence shown here is derived from an EMBL/GenBank/DDBJ whole genome shotgun (WGS) entry which is preliminary data.</text>
</comment>
<dbReference type="RefSeq" id="WP_307223235.1">
    <property type="nucleotide sequence ID" value="NZ_CP116940.1"/>
</dbReference>